<protein>
    <submittedName>
        <fullName evidence="3">Uncharacterized protein</fullName>
    </submittedName>
</protein>
<feature type="transmembrane region" description="Helical" evidence="2">
    <location>
        <begin position="146"/>
        <end position="166"/>
    </location>
</feature>
<evidence type="ECO:0000313" key="3">
    <source>
        <dbReference type="EMBL" id="ERN12035.1"/>
    </source>
</evidence>
<gene>
    <name evidence="3" type="ORF">AMTR_s00035p00016570</name>
</gene>
<keyword evidence="2" id="KW-0812">Transmembrane</keyword>
<keyword evidence="2" id="KW-1133">Transmembrane helix</keyword>
<reference evidence="4" key="1">
    <citation type="journal article" date="2013" name="Science">
        <title>The Amborella genome and the evolution of flowering plants.</title>
        <authorList>
            <consortium name="Amborella Genome Project"/>
        </authorList>
    </citation>
    <scope>NUCLEOTIDE SEQUENCE [LARGE SCALE GENOMIC DNA]</scope>
</reference>
<dbReference type="Gramene" id="ERN12035">
    <property type="protein sequence ID" value="ERN12035"/>
    <property type="gene ID" value="AMTR_s00035p00016570"/>
</dbReference>
<dbReference type="AlphaFoldDB" id="W1PX95"/>
<evidence type="ECO:0000256" key="1">
    <source>
        <dbReference type="SAM" id="MobiDB-lite"/>
    </source>
</evidence>
<sequence length="182" mass="20093">MGEFTKQSHELSVSHSCEPSSEELMAVSEQEGTLKRCERSGSVILDVESLTQLADKDFAGSPKRNISRKGSCNRAEKKAVEREIVEVAIAATKGLLYENSSSMNPEKSVMVPINGSCNSPSVLERESSNSRCRRLRRSTWLDPRRIVLIFATLSSMGTIILIYFTLAMSKINTGDESQITSN</sequence>
<dbReference type="PANTHER" id="PTHR34064">
    <property type="entry name" value="OS04G0672300 PROTEIN"/>
    <property type="match status" value="1"/>
</dbReference>
<dbReference type="Proteomes" id="UP000017836">
    <property type="component" value="Unassembled WGS sequence"/>
</dbReference>
<feature type="region of interest" description="Disordered" evidence="1">
    <location>
        <begin position="1"/>
        <end position="32"/>
    </location>
</feature>
<keyword evidence="2" id="KW-0472">Membrane</keyword>
<keyword evidence="4" id="KW-1185">Reference proteome</keyword>
<accession>W1PX95</accession>
<feature type="compositionally biased region" description="Polar residues" evidence="1">
    <location>
        <begin position="10"/>
        <end position="19"/>
    </location>
</feature>
<dbReference type="HOGENOM" id="CLU_1483945_0_0_1"/>
<proteinExistence type="predicted"/>
<dbReference type="EMBL" id="KI392639">
    <property type="protein sequence ID" value="ERN12035.1"/>
    <property type="molecule type" value="Genomic_DNA"/>
</dbReference>
<evidence type="ECO:0000313" key="4">
    <source>
        <dbReference type="Proteomes" id="UP000017836"/>
    </source>
</evidence>
<dbReference type="OrthoDB" id="683938at2759"/>
<evidence type="ECO:0000256" key="2">
    <source>
        <dbReference type="SAM" id="Phobius"/>
    </source>
</evidence>
<dbReference type="OMA" id="WRCERRN"/>
<dbReference type="PANTHER" id="PTHR34064:SF3">
    <property type="entry name" value="OS04G0672300 PROTEIN"/>
    <property type="match status" value="1"/>
</dbReference>
<name>W1PX95_AMBTC</name>
<dbReference type="eggNOG" id="ENOG502S26A">
    <property type="taxonomic scope" value="Eukaryota"/>
</dbReference>
<organism evidence="3 4">
    <name type="scientific">Amborella trichopoda</name>
    <dbReference type="NCBI Taxonomy" id="13333"/>
    <lineage>
        <taxon>Eukaryota</taxon>
        <taxon>Viridiplantae</taxon>
        <taxon>Streptophyta</taxon>
        <taxon>Embryophyta</taxon>
        <taxon>Tracheophyta</taxon>
        <taxon>Spermatophyta</taxon>
        <taxon>Magnoliopsida</taxon>
        <taxon>Amborellales</taxon>
        <taxon>Amborellaceae</taxon>
        <taxon>Amborella</taxon>
    </lineage>
</organism>